<feature type="compositionally biased region" description="Basic and acidic residues" evidence="1">
    <location>
        <begin position="236"/>
        <end position="245"/>
    </location>
</feature>
<evidence type="ECO:0000256" key="1">
    <source>
        <dbReference type="SAM" id="MobiDB-lite"/>
    </source>
</evidence>
<protein>
    <submittedName>
        <fullName evidence="2">Uncharacterized protein</fullName>
    </submittedName>
</protein>
<feature type="compositionally biased region" description="Polar residues" evidence="1">
    <location>
        <begin position="25"/>
        <end position="39"/>
    </location>
</feature>
<evidence type="ECO:0000313" key="2">
    <source>
        <dbReference type="EMBL" id="EMD62429.1"/>
    </source>
</evidence>
<gene>
    <name evidence="2" type="ORF">COCSADRAFT_162016</name>
</gene>
<accession>M2R5H8</accession>
<dbReference type="OMA" id="ANDGMQY"/>
<feature type="region of interest" description="Disordered" evidence="1">
    <location>
        <begin position="155"/>
        <end position="245"/>
    </location>
</feature>
<dbReference type="RefSeq" id="XP_007701801.1">
    <property type="nucleotide sequence ID" value="XM_007703611.1"/>
</dbReference>
<dbReference type="GeneID" id="19132143"/>
<dbReference type="HOGENOM" id="CLU_969798_0_0_1"/>
<organism evidence="2 3">
    <name type="scientific">Cochliobolus sativus (strain ND90Pr / ATCC 201652)</name>
    <name type="common">Common root rot and spot blotch fungus</name>
    <name type="synonym">Bipolaris sorokiniana</name>
    <dbReference type="NCBI Taxonomy" id="665912"/>
    <lineage>
        <taxon>Eukaryota</taxon>
        <taxon>Fungi</taxon>
        <taxon>Dikarya</taxon>
        <taxon>Ascomycota</taxon>
        <taxon>Pezizomycotina</taxon>
        <taxon>Dothideomycetes</taxon>
        <taxon>Pleosporomycetidae</taxon>
        <taxon>Pleosporales</taxon>
        <taxon>Pleosporineae</taxon>
        <taxon>Pleosporaceae</taxon>
        <taxon>Bipolaris</taxon>
    </lineage>
</organism>
<dbReference type="EMBL" id="KB445646">
    <property type="protein sequence ID" value="EMD62429.1"/>
    <property type="molecule type" value="Genomic_DNA"/>
</dbReference>
<feature type="compositionally biased region" description="Basic residues" evidence="1">
    <location>
        <begin position="191"/>
        <end position="204"/>
    </location>
</feature>
<proteinExistence type="predicted"/>
<dbReference type="KEGG" id="bsc:COCSADRAFT_162016"/>
<sequence length="287" mass="32855">MRDERNSRLFSRTIESNRPGLWQYHSLQSQQEPRTSPPKTSMVADISYTKSPINRYGTTNSEEKDMTLVDIDDFEMRKKIAQLMAVAPALPVKDLYHLIIDSEGRLSKAKKKAIRMSKAPDTLRTPTQLSLQPRALINNSDTEGVIVNIRDSDKQKTMVKIDPSDPFFKWDDDEPAPEQPPTVKPCQSKSTAKKKQPQSARSHHSANEPKPKPPATLTPSYQSKKRTKAPHSKRTNIRETSSDREFIVANDGMQYVSDFDDSDDFILSRNVIIPSRTRRRRRKFSMI</sequence>
<dbReference type="OrthoDB" id="3798749at2759"/>
<dbReference type="eggNOG" id="ENOG502T9HV">
    <property type="taxonomic scope" value="Eukaryota"/>
</dbReference>
<feature type="compositionally biased region" description="Basic residues" evidence="1">
    <location>
        <begin position="223"/>
        <end position="235"/>
    </location>
</feature>
<dbReference type="Proteomes" id="UP000016934">
    <property type="component" value="Unassembled WGS sequence"/>
</dbReference>
<reference evidence="3" key="2">
    <citation type="journal article" date="2013" name="PLoS Genet.">
        <title>Comparative genome structure, secondary metabolite, and effector coding capacity across Cochliobolus pathogens.</title>
        <authorList>
            <person name="Condon B.J."/>
            <person name="Leng Y."/>
            <person name="Wu D."/>
            <person name="Bushley K.E."/>
            <person name="Ohm R.A."/>
            <person name="Otillar R."/>
            <person name="Martin J."/>
            <person name="Schackwitz W."/>
            <person name="Grimwood J."/>
            <person name="MohdZainudin N."/>
            <person name="Xue C."/>
            <person name="Wang R."/>
            <person name="Manning V.A."/>
            <person name="Dhillon B."/>
            <person name="Tu Z.J."/>
            <person name="Steffenson B.J."/>
            <person name="Salamov A."/>
            <person name="Sun H."/>
            <person name="Lowry S."/>
            <person name="LaButti K."/>
            <person name="Han J."/>
            <person name="Copeland A."/>
            <person name="Lindquist E."/>
            <person name="Barry K."/>
            <person name="Schmutz J."/>
            <person name="Baker S.E."/>
            <person name="Ciuffetti L.M."/>
            <person name="Grigoriev I.V."/>
            <person name="Zhong S."/>
            <person name="Turgeon B.G."/>
        </authorList>
    </citation>
    <scope>NUCLEOTIDE SEQUENCE [LARGE SCALE GENOMIC DNA]</scope>
    <source>
        <strain evidence="3">ND90Pr / ATCC 201652</strain>
    </source>
</reference>
<feature type="compositionally biased region" description="Polar residues" evidence="1">
    <location>
        <begin position="124"/>
        <end position="136"/>
    </location>
</feature>
<evidence type="ECO:0000313" key="3">
    <source>
        <dbReference type="Proteomes" id="UP000016934"/>
    </source>
</evidence>
<name>M2R5H8_COCSN</name>
<keyword evidence="3" id="KW-1185">Reference proteome</keyword>
<feature type="region of interest" description="Disordered" evidence="1">
    <location>
        <begin position="117"/>
        <end position="136"/>
    </location>
</feature>
<reference evidence="2 3" key="1">
    <citation type="journal article" date="2012" name="PLoS Pathog.">
        <title>Diverse lifestyles and strategies of plant pathogenesis encoded in the genomes of eighteen Dothideomycetes fungi.</title>
        <authorList>
            <person name="Ohm R.A."/>
            <person name="Feau N."/>
            <person name="Henrissat B."/>
            <person name="Schoch C.L."/>
            <person name="Horwitz B.A."/>
            <person name="Barry K.W."/>
            <person name="Condon B.J."/>
            <person name="Copeland A.C."/>
            <person name="Dhillon B."/>
            <person name="Glaser F."/>
            <person name="Hesse C.N."/>
            <person name="Kosti I."/>
            <person name="LaButti K."/>
            <person name="Lindquist E.A."/>
            <person name="Lucas S."/>
            <person name="Salamov A.A."/>
            <person name="Bradshaw R.E."/>
            <person name="Ciuffetti L."/>
            <person name="Hamelin R.C."/>
            <person name="Kema G.H.J."/>
            <person name="Lawrence C."/>
            <person name="Scott J.A."/>
            <person name="Spatafora J.W."/>
            <person name="Turgeon B.G."/>
            <person name="de Wit P.J.G.M."/>
            <person name="Zhong S."/>
            <person name="Goodwin S.B."/>
            <person name="Grigoriev I.V."/>
        </authorList>
    </citation>
    <scope>NUCLEOTIDE SEQUENCE [LARGE SCALE GENOMIC DNA]</scope>
    <source>
        <strain evidence="3">ND90Pr / ATCC 201652</strain>
    </source>
</reference>
<dbReference type="AlphaFoldDB" id="M2R5H8"/>
<feature type="region of interest" description="Disordered" evidence="1">
    <location>
        <begin position="21"/>
        <end position="42"/>
    </location>
</feature>